<dbReference type="OrthoDB" id="5337216at2"/>
<comment type="caution">
    <text evidence="5">The sequence shown here is derived from an EMBL/GenBank/DDBJ whole genome shotgun (WGS) entry which is preliminary data.</text>
</comment>
<protein>
    <submittedName>
        <fullName evidence="5">AraC family transcriptional regulator</fullName>
    </submittedName>
</protein>
<dbReference type="GO" id="GO:0003700">
    <property type="term" value="F:DNA-binding transcription factor activity"/>
    <property type="evidence" value="ECO:0007669"/>
    <property type="project" value="InterPro"/>
</dbReference>
<gene>
    <name evidence="5" type="ORF">CRV06_13575</name>
</gene>
<feature type="domain" description="HTH araC/xylS-type" evidence="4">
    <location>
        <begin position="14"/>
        <end position="113"/>
    </location>
</feature>
<dbReference type="Pfam" id="PF06445">
    <property type="entry name" value="GyrI-like"/>
    <property type="match status" value="1"/>
</dbReference>
<dbReference type="Gene3D" id="3.20.80.10">
    <property type="entry name" value="Regulatory factor, effector binding domain"/>
    <property type="match status" value="1"/>
</dbReference>
<keyword evidence="6" id="KW-1185">Reference proteome</keyword>
<dbReference type="PRINTS" id="PR00032">
    <property type="entry name" value="HTHARAC"/>
</dbReference>
<dbReference type="InterPro" id="IPR009057">
    <property type="entry name" value="Homeodomain-like_sf"/>
</dbReference>
<dbReference type="InterPro" id="IPR018060">
    <property type="entry name" value="HTH_AraC"/>
</dbReference>
<evidence type="ECO:0000256" key="2">
    <source>
        <dbReference type="ARBA" id="ARBA00023125"/>
    </source>
</evidence>
<dbReference type="InterPro" id="IPR020449">
    <property type="entry name" value="Tscrpt_reg_AraC-type_HTH"/>
</dbReference>
<evidence type="ECO:0000313" key="6">
    <source>
        <dbReference type="Proteomes" id="UP000290191"/>
    </source>
</evidence>
<dbReference type="PROSITE" id="PS01124">
    <property type="entry name" value="HTH_ARAC_FAMILY_2"/>
    <property type="match status" value="1"/>
</dbReference>
<dbReference type="Gene3D" id="1.10.10.60">
    <property type="entry name" value="Homeodomain-like"/>
    <property type="match status" value="1"/>
</dbReference>
<proteinExistence type="predicted"/>
<dbReference type="RefSeq" id="WP_129082893.1">
    <property type="nucleotide sequence ID" value="NZ_CP041070.1"/>
</dbReference>
<dbReference type="SMART" id="SM00871">
    <property type="entry name" value="AraC_E_bind"/>
    <property type="match status" value="1"/>
</dbReference>
<dbReference type="AlphaFoldDB" id="A0A4Q0XZS6"/>
<accession>A0A4Q0XZS6</accession>
<dbReference type="InterPro" id="IPR010499">
    <property type="entry name" value="AraC_E-bd"/>
</dbReference>
<dbReference type="InterPro" id="IPR029442">
    <property type="entry name" value="GyrI-like"/>
</dbReference>
<evidence type="ECO:0000256" key="1">
    <source>
        <dbReference type="ARBA" id="ARBA00023015"/>
    </source>
</evidence>
<dbReference type="SUPFAM" id="SSF55136">
    <property type="entry name" value="Probable bacterial effector-binding domain"/>
    <property type="match status" value="1"/>
</dbReference>
<dbReference type="PANTHER" id="PTHR40055">
    <property type="entry name" value="TRANSCRIPTIONAL REGULATOR YGIV-RELATED"/>
    <property type="match status" value="1"/>
</dbReference>
<dbReference type="EMBL" id="PDKO01000015">
    <property type="protein sequence ID" value="RXJ61451.1"/>
    <property type="molecule type" value="Genomic_DNA"/>
</dbReference>
<dbReference type="Proteomes" id="UP000290191">
    <property type="component" value="Unassembled WGS sequence"/>
</dbReference>
<organism evidence="5 6">
    <name type="scientific">Halarcobacter anaerophilus</name>
    <dbReference type="NCBI Taxonomy" id="877500"/>
    <lineage>
        <taxon>Bacteria</taxon>
        <taxon>Pseudomonadati</taxon>
        <taxon>Campylobacterota</taxon>
        <taxon>Epsilonproteobacteria</taxon>
        <taxon>Campylobacterales</taxon>
        <taxon>Arcobacteraceae</taxon>
        <taxon>Halarcobacter</taxon>
    </lineage>
</organism>
<dbReference type="Pfam" id="PF12833">
    <property type="entry name" value="HTH_18"/>
    <property type="match status" value="1"/>
</dbReference>
<dbReference type="SUPFAM" id="SSF46689">
    <property type="entry name" value="Homeodomain-like"/>
    <property type="match status" value="2"/>
</dbReference>
<dbReference type="PANTHER" id="PTHR40055:SF1">
    <property type="entry name" value="TRANSCRIPTIONAL REGULATOR YGIV-RELATED"/>
    <property type="match status" value="1"/>
</dbReference>
<evidence type="ECO:0000313" key="5">
    <source>
        <dbReference type="EMBL" id="RXJ61451.1"/>
    </source>
</evidence>
<keyword evidence="1" id="KW-0805">Transcription regulation</keyword>
<reference evidence="5 6" key="1">
    <citation type="submission" date="2017-10" db="EMBL/GenBank/DDBJ databases">
        <title>Genomics of the genus Arcobacter.</title>
        <authorList>
            <person name="Perez-Cataluna A."/>
            <person name="Figueras M.J."/>
        </authorList>
    </citation>
    <scope>NUCLEOTIDE SEQUENCE [LARGE SCALE GENOMIC DNA]</scope>
    <source>
        <strain evidence="5 6">DSM 24636</strain>
    </source>
</reference>
<keyword evidence="2" id="KW-0238">DNA-binding</keyword>
<dbReference type="STRING" id="877500.GCA_000935065_01186"/>
<dbReference type="GO" id="GO:0043565">
    <property type="term" value="F:sequence-specific DNA binding"/>
    <property type="evidence" value="ECO:0007669"/>
    <property type="project" value="InterPro"/>
</dbReference>
<name>A0A4Q0XZS6_9BACT</name>
<dbReference type="InterPro" id="IPR050908">
    <property type="entry name" value="SmbC-like"/>
</dbReference>
<dbReference type="InterPro" id="IPR011256">
    <property type="entry name" value="Reg_factor_effector_dom_sf"/>
</dbReference>
<keyword evidence="3" id="KW-0804">Transcription</keyword>
<dbReference type="SMART" id="SM00342">
    <property type="entry name" value="HTH_ARAC"/>
    <property type="match status" value="1"/>
</dbReference>
<sequence length="279" mass="33162">MRKDTVIRHKKIANDIMHYIYKHIDTDINLDELSINMDISKFHMHRIFKEEFEQNIYEAIKSIRLTKASTLLLTNKNSTITSVAKMCGYSSHGAFIRLFKSRFNMTPKEWKKGGYKTLVKFEKSFEYESVNPEIIKNSSKEVLYIRHKGYDKSIKNIWEKLIIWLYQNDIQDYTLIGYYHDIPAITSLKECKYTAGVIVNEKVINTTFPTLTMPKLVYAKFKFKGLHKEFLDFINWIYFYWLVKSGYETTPEPSFCIYKNSSFLKNDIFEADYYVSVYV</sequence>
<evidence type="ECO:0000259" key="4">
    <source>
        <dbReference type="PROSITE" id="PS01124"/>
    </source>
</evidence>
<evidence type="ECO:0000256" key="3">
    <source>
        <dbReference type="ARBA" id="ARBA00023163"/>
    </source>
</evidence>